<comment type="caution">
    <text evidence="4">The sequence shown here is derived from an EMBL/GenBank/DDBJ whole genome shotgun (WGS) entry which is preliminary data.</text>
</comment>
<dbReference type="EMBL" id="BKCJ010057404">
    <property type="protein sequence ID" value="GEW41445.1"/>
    <property type="molecule type" value="Genomic_DNA"/>
</dbReference>
<proteinExistence type="predicted"/>
<feature type="domain" description="Retrovirus-related Pol polyprotein from transposon TNT 1-94-like beta-barrel" evidence="3">
    <location>
        <begin position="594"/>
        <end position="661"/>
    </location>
</feature>
<feature type="chain" id="PRO_5025691905" description="Retrovirus-related Pol polyprotein from transposon TNT 1-94-like beta-barrel domain-containing protein" evidence="2">
    <location>
        <begin position="19"/>
        <end position="662"/>
    </location>
</feature>
<dbReference type="AlphaFoldDB" id="A0A699GUK1"/>
<gene>
    <name evidence="4" type="ORF">Tci_213421</name>
</gene>
<keyword evidence="2" id="KW-0732">Signal</keyword>
<sequence>MNPVLIFLYLILCHRENGVTLDEEQLLFSTRRQDNDVDEDVDEQPVLDLALNVDNVFQADDCDAFHYDVDEAPAAQTMFMANLSSVDPVYDEVGPFYDSDILSKVYDHDHYQDSICEHHEVHEMHDDVQPNYVVDSHADYTSNSNMIPYDQYVKDNAEPVQVQPALYNGHELIKTNHVLAIVKKMNDKMKDPECVKKKVKIAPHDYSKENYLANFTPHKQLNPEQIFWSNDLLKMKEEALKEQTTTSIPIKALTVYPLNTPATLVPRRAENEKVKRHYKELYDSIKITRAQTIEKTNSLLITVANLKDRIKENQKSNYVTMHAVKSKMLALGMYVIDVEPIPPRIKNNREVHLDYLKHLKESVATLHDIVKGARVEKPFHSSLAYACRYTKHSQELVEYVTGTCPNDFNKGDKQIASTLITRKKQVTFINPCETSTHNNLTHVKQQTMNKTNEPVIPSTGVNGATAASESKRRSNTKKDRTLPAKIDMKKVEVHHRNNKSSAKQKNRVDSSIIYKRTSVKKPPFKKVCQIKQVKQAWQATRKLFATIGHQWRPTGRKFTLGEQCPLTRITISKVVPVNQVTPPLDHSVVQIVLWYLDSGCSKHMTRDRSRLKNFVKMFIETVRFGNDHFGTIMGYGDYVIGRSVISRVYYEERLGHNLFSVR</sequence>
<feature type="signal peptide" evidence="2">
    <location>
        <begin position="1"/>
        <end position="18"/>
    </location>
</feature>
<dbReference type="InterPro" id="IPR054722">
    <property type="entry name" value="PolX-like_BBD"/>
</dbReference>
<evidence type="ECO:0000259" key="3">
    <source>
        <dbReference type="Pfam" id="PF22936"/>
    </source>
</evidence>
<evidence type="ECO:0000256" key="1">
    <source>
        <dbReference type="SAM" id="MobiDB-lite"/>
    </source>
</evidence>
<feature type="compositionally biased region" description="Basic and acidic residues" evidence="1">
    <location>
        <begin position="469"/>
        <end position="486"/>
    </location>
</feature>
<name>A0A699GUK1_TANCI</name>
<evidence type="ECO:0000256" key="2">
    <source>
        <dbReference type="SAM" id="SignalP"/>
    </source>
</evidence>
<evidence type="ECO:0000313" key="4">
    <source>
        <dbReference type="EMBL" id="GEW41445.1"/>
    </source>
</evidence>
<feature type="region of interest" description="Disordered" evidence="1">
    <location>
        <begin position="452"/>
        <end position="486"/>
    </location>
</feature>
<protein>
    <recommendedName>
        <fullName evidence="3">Retrovirus-related Pol polyprotein from transposon TNT 1-94-like beta-barrel domain-containing protein</fullName>
    </recommendedName>
</protein>
<organism evidence="4">
    <name type="scientific">Tanacetum cinerariifolium</name>
    <name type="common">Dalmatian daisy</name>
    <name type="synonym">Chrysanthemum cinerariifolium</name>
    <dbReference type="NCBI Taxonomy" id="118510"/>
    <lineage>
        <taxon>Eukaryota</taxon>
        <taxon>Viridiplantae</taxon>
        <taxon>Streptophyta</taxon>
        <taxon>Embryophyta</taxon>
        <taxon>Tracheophyta</taxon>
        <taxon>Spermatophyta</taxon>
        <taxon>Magnoliopsida</taxon>
        <taxon>eudicotyledons</taxon>
        <taxon>Gunneridae</taxon>
        <taxon>Pentapetalae</taxon>
        <taxon>asterids</taxon>
        <taxon>campanulids</taxon>
        <taxon>Asterales</taxon>
        <taxon>Asteraceae</taxon>
        <taxon>Asteroideae</taxon>
        <taxon>Anthemideae</taxon>
        <taxon>Anthemidinae</taxon>
        <taxon>Tanacetum</taxon>
    </lineage>
</organism>
<reference evidence="4" key="1">
    <citation type="journal article" date="2019" name="Sci. Rep.">
        <title>Draft genome of Tanacetum cinerariifolium, the natural source of mosquito coil.</title>
        <authorList>
            <person name="Yamashiro T."/>
            <person name="Shiraishi A."/>
            <person name="Satake H."/>
            <person name="Nakayama K."/>
        </authorList>
    </citation>
    <scope>NUCLEOTIDE SEQUENCE</scope>
</reference>
<feature type="compositionally biased region" description="Polar residues" evidence="1">
    <location>
        <begin position="459"/>
        <end position="468"/>
    </location>
</feature>
<accession>A0A699GUK1</accession>
<dbReference type="Pfam" id="PF22936">
    <property type="entry name" value="Pol_BBD"/>
    <property type="match status" value="1"/>
</dbReference>